<evidence type="ECO:0000313" key="4">
    <source>
        <dbReference type="Proteomes" id="UP001178507"/>
    </source>
</evidence>
<evidence type="ECO:0000256" key="1">
    <source>
        <dbReference type="SAM" id="Coils"/>
    </source>
</evidence>
<reference evidence="3" key="1">
    <citation type="submission" date="2023-08" db="EMBL/GenBank/DDBJ databases">
        <authorList>
            <person name="Chen Y."/>
            <person name="Shah S."/>
            <person name="Dougan E. K."/>
            <person name="Thang M."/>
            <person name="Chan C."/>
        </authorList>
    </citation>
    <scope>NUCLEOTIDE SEQUENCE</scope>
</reference>
<gene>
    <name evidence="3" type="ORF">EVOR1521_LOCUS22274</name>
</gene>
<organism evidence="3 4">
    <name type="scientific">Effrenium voratum</name>
    <dbReference type="NCBI Taxonomy" id="2562239"/>
    <lineage>
        <taxon>Eukaryota</taxon>
        <taxon>Sar</taxon>
        <taxon>Alveolata</taxon>
        <taxon>Dinophyceae</taxon>
        <taxon>Suessiales</taxon>
        <taxon>Symbiodiniaceae</taxon>
        <taxon>Effrenium</taxon>
    </lineage>
</organism>
<sequence>MAFRTKAPTRSEEEELLHWQSQWTDEQVRQERCRSSFEKALAEAEASLVRRRSAFALRHKALASAKDTWQSYRCLAAWCSWLAAEKAGHQFAQLLEELRLEEDAHQSEQQAAAAKQSEICSWISEAHERRQELSQQRRAVAARCASWQCRREASWCRAVVFRKWSSWAHRAAKSRAQCSVSWDMERLAMALWAWHASVACSFYTQKRSELEAKEAGLQRWQRQEVKARLLTYITWRISRDVKEAHRRMVVAWRLCIASSRRIAAAPVRDTTRALAARAWAAWRDAHVQAEVAATCAEERSQAVLARASHCKQADALASRCLAWRSQWLAMSMLHRWWYLAQGRGLQRASDQLEQESQSSAAAARATQEDVDEQRDSLATARQARTLERAQLEGELADAQEELLRLNAEIAKETEGAEF</sequence>
<feature type="region of interest" description="Disordered" evidence="2">
    <location>
        <begin position="350"/>
        <end position="381"/>
    </location>
</feature>
<name>A0AA36J3D5_9DINO</name>
<dbReference type="Proteomes" id="UP001178507">
    <property type="component" value="Unassembled WGS sequence"/>
</dbReference>
<dbReference type="AlphaFoldDB" id="A0AA36J3D5"/>
<evidence type="ECO:0000313" key="3">
    <source>
        <dbReference type="EMBL" id="CAJ1398486.1"/>
    </source>
</evidence>
<accession>A0AA36J3D5</accession>
<feature type="compositionally biased region" description="Low complexity" evidence="2">
    <location>
        <begin position="350"/>
        <end position="365"/>
    </location>
</feature>
<protein>
    <submittedName>
        <fullName evidence="3">Uncharacterized protein</fullName>
    </submittedName>
</protein>
<proteinExistence type="predicted"/>
<keyword evidence="4" id="KW-1185">Reference proteome</keyword>
<evidence type="ECO:0000256" key="2">
    <source>
        <dbReference type="SAM" id="MobiDB-lite"/>
    </source>
</evidence>
<feature type="coiled-coil region" evidence="1">
    <location>
        <begin position="95"/>
        <end position="143"/>
    </location>
</feature>
<comment type="caution">
    <text evidence="3">The sequence shown here is derived from an EMBL/GenBank/DDBJ whole genome shotgun (WGS) entry which is preliminary data.</text>
</comment>
<dbReference type="EMBL" id="CAUJNA010003302">
    <property type="protein sequence ID" value="CAJ1398486.1"/>
    <property type="molecule type" value="Genomic_DNA"/>
</dbReference>
<keyword evidence="1" id="KW-0175">Coiled coil</keyword>